<dbReference type="AlphaFoldDB" id="A0AAW9WH33"/>
<accession>A0AAW9WH33</accession>
<reference evidence="1 2" key="1">
    <citation type="submission" date="2019-09" db="EMBL/GenBank/DDBJ databases">
        <title>Draft genome sequencing of Hungatella hathewayi 123Y-2.</title>
        <authorList>
            <person name="Lv Q."/>
            <person name="Li S."/>
        </authorList>
    </citation>
    <scope>NUCLEOTIDE SEQUENCE [LARGE SCALE GENOMIC DNA]</scope>
    <source>
        <strain evidence="1 2">123Y-2</strain>
    </source>
</reference>
<dbReference type="PROSITE" id="PS51257">
    <property type="entry name" value="PROKAR_LIPOPROTEIN"/>
    <property type="match status" value="1"/>
</dbReference>
<proteinExistence type="predicted"/>
<sequence length="285" mass="31023">MNRLKTISLSIFVLISLLLLSGCGYRAVPSQYDLKLKTKVSELSCENGGNLAKLEITIDSRRYQDLTSDNNIFLAYHLLDTAGEVLVQDGIRTSLIPAKARGIKNEIWEVLVPLEEGDYIVEADLVEEGVTWFSAQGMETLKIPLTVQNTVIPDYSGIILTMDSTVANSADANSATDAVSADIHSPITVTIRNNSGIALCSSGYEATQLSYLIKDKKGTVLAEGERVKLPENLASGQTGELTFTPQAELLSTPGDYMIEIDLLREGTAWFKDLGLIPLQIPVTIK</sequence>
<evidence type="ECO:0000313" key="1">
    <source>
        <dbReference type="EMBL" id="MUB63873.1"/>
    </source>
</evidence>
<dbReference type="Proteomes" id="UP000434223">
    <property type="component" value="Unassembled WGS sequence"/>
</dbReference>
<protein>
    <recommendedName>
        <fullName evidence="3">Intracellular proteinase inhibitor BsuPI domain-containing protein</fullName>
    </recommendedName>
</protein>
<dbReference type="EMBL" id="WNME01000007">
    <property type="protein sequence ID" value="MUB63873.1"/>
    <property type="molecule type" value="Genomic_DNA"/>
</dbReference>
<name>A0AAW9WH33_9FIRM</name>
<evidence type="ECO:0000313" key="2">
    <source>
        <dbReference type="Proteomes" id="UP000434223"/>
    </source>
</evidence>
<organism evidence="1 2">
    <name type="scientific">Hungatella hathewayi</name>
    <dbReference type="NCBI Taxonomy" id="154046"/>
    <lineage>
        <taxon>Bacteria</taxon>
        <taxon>Bacillati</taxon>
        <taxon>Bacillota</taxon>
        <taxon>Clostridia</taxon>
        <taxon>Lachnospirales</taxon>
        <taxon>Lachnospiraceae</taxon>
        <taxon>Hungatella</taxon>
    </lineage>
</organism>
<comment type="caution">
    <text evidence="1">The sequence shown here is derived from an EMBL/GenBank/DDBJ whole genome shotgun (WGS) entry which is preliminary data.</text>
</comment>
<gene>
    <name evidence="1" type="ORF">GNE07_12500</name>
</gene>
<dbReference type="RefSeq" id="WP_155560763.1">
    <property type="nucleotide sequence ID" value="NZ_WNME01000007.1"/>
</dbReference>
<evidence type="ECO:0008006" key="3">
    <source>
        <dbReference type="Google" id="ProtNLM"/>
    </source>
</evidence>